<organism evidence="1 2">
    <name type="scientific">Apatococcus lobatus</name>
    <dbReference type="NCBI Taxonomy" id="904363"/>
    <lineage>
        <taxon>Eukaryota</taxon>
        <taxon>Viridiplantae</taxon>
        <taxon>Chlorophyta</taxon>
        <taxon>core chlorophytes</taxon>
        <taxon>Trebouxiophyceae</taxon>
        <taxon>Chlorellales</taxon>
        <taxon>Chlorellaceae</taxon>
        <taxon>Apatococcus</taxon>
    </lineage>
</organism>
<sequence>MAEDPSAWTCTCAAAVPLALGLRHCQQSEGFRAGNAAFVLRDLSGSRYEAAYEFLLGSILHEARSLQQAPAEEDHSNSSERGARHILLSDLYRACDSVAAQTCLQSLLCSPVNSIAGVCLQGLSAIETLQQELPAGASIVHPLLSQAVGLAVFHVLFELKAVSTLEPDTQPKIKWLAAPPQSAVHFLVHLADSNGKTANSAQEVFVAADLQQAGAIVPDGFLPVPAGFLQPIAALLHEFAAQMLAPRELSHLTGQPQLRLYPAMNTIEANRWWPELLERLEEAVLPNFEVEHHELEDPPPTGIARFCTLPPTMEADFLLLLWQEIMARLAGSSNTVHVLAIASDARYLEEIADHLRMAPLEHTAVLGSLLDPESLQQSLLGAGVSHIQEYLFVQSVLESFLVTRQHMPLGHSENQLKQALAEHMRCWGQLVDMGAPGIVTVDIPFLPLRVPVTHAVLNWPLDAWRAITQQAHISSRSLLLAAGEAGLVPRLGSGSCFVTSYTAKTLSHLDKMPFQIFAAGEEHADAIQHLQQHVQPSFMGRELDEEDLAMDLSAEGALNLVVRYHGELVAALLSTAVAAPSRGLTVMQLRFVAVHPANSDAAERVRNFEAHGLEN</sequence>
<comment type="caution">
    <text evidence="1">The sequence shown here is derived from an EMBL/GenBank/DDBJ whole genome shotgun (WGS) entry which is preliminary data.</text>
</comment>
<proteinExistence type="predicted"/>
<dbReference type="EMBL" id="JALJOS010000009">
    <property type="protein sequence ID" value="KAK9834782.1"/>
    <property type="molecule type" value="Genomic_DNA"/>
</dbReference>
<keyword evidence="2" id="KW-1185">Reference proteome</keyword>
<dbReference type="AlphaFoldDB" id="A0AAW1RND9"/>
<name>A0AAW1RND9_9CHLO</name>
<evidence type="ECO:0000313" key="1">
    <source>
        <dbReference type="EMBL" id="KAK9834782.1"/>
    </source>
</evidence>
<gene>
    <name evidence="1" type="ORF">WJX74_010386</name>
</gene>
<evidence type="ECO:0000313" key="2">
    <source>
        <dbReference type="Proteomes" id="UP001438707"/>
    </source>
</evidence>
<accession>A0AAW1RND9</accession>
<protein>
    <submittedName>
        <fullName evidence="1">Uncharacterized protein</fullName>
    </submittedName>
</protein>
<dbReference type="Proteomes" id="UP001438707">
    <property type="component" value="Unassembled WGS sequence"/>
</dbReference>
<reference evidence="1 2" key="1">
    <citation type="journal article" date="2024" name="Nat. Commun.">
        <title>Phylogenomics reveals the evolutionary origins of lichenization in chlorophyte algae.</title>
        <authorList>
            <person name="Puginier C."/>
            <person name="Libourel C."/>
            <person name="Otte J."/>
            <person name="Skaloud P."/>
            <person name="Haon M."/>
            <person name="Grisel S."/>
            <person name="Petersen M."/>
            <person name="Berrin J.G."/>
            <person name="Delaux P.M."/>
            <person name="Dal Grande F."/>
            <person name="Keller J."/>
        </authorList>
    </citation>
    <scope>NUCLEOTIDE SEQUENCE [LARGE SCALE GENOMIC DNA]</scope>
    <source>
        <strain evidence="1 2">SAG 2145</strain>
    </source>
</reference>